<sequence length="218" mass="23238">MVAAGSRYCHLAQRLRGLGVLAFLPQCGGPSLWENHIGKSGTAFEKVAKKLQDDGLPAKSEPYHELAGDIVAVGKGDISTADLVQKHCRTNRSPDGPEHTRKRPRVAREEGTVEAFQLSNLQGHGRISEPPSQMGPATFFALPRVAGEQSSSTRPESTDSAGIETSNLVHPKALSLGDCVTASRLRYNLASTQTVACSNRSNINPSGARTKAFAVGYC</sequence>
<protein>
    <submittedName>
        <fullName evidence="2">Uncharacterized protein</fullName>
    </submittedName>
</protein>
<proteinExistence type="predicted"/>
<gene>
    <name evidence="2" type="ORF">BU26DRAFT_134999</name>
</gene>
<reference evidence="2" key="1">
    <citation type="journal article" date="2020" name="Stud. Mycol.">
        <title>101 Dothideomycetes genomes: a test case for predicting lifestyles and emergence of pathogens.</title>
        <authorList>
            <person name="Haridas S."/>
            <person name="Albert R."/>
            <person name="Binder M."/>
            <person name="Bloem J."/>
            <person name="Labutti K."/>
            <person name="Salamov A."/>
            <person name="Andreopoulos B."/>
            <person name="Baker S."/>
            <person name="Barry K."/>
            <person name="Bills G."/>
            <person name="Bluhm B."/>
            <person name="Cannon C."/>
            <person name="Castanera R."/>
            <person name="Culley D."/>
            <person name="Daum C."/>
            <person name="Ezra D."/>
            <person name="Gonzalez J."/>
            <person name="Henrissat B."/>
            <person name="Kuo A."/>
            <person name="Liang C."/>
            <person name="Lipzen A."/>
            <person name="Lutzoni F."/>
            <person name="Magnuson J."/>
            <person name="Mondo S."/>
            <person name="Nolan M."/>
            <person name="Ohm R."/>
            <person name="Pangilinan J."/>
            <person name="Park H.-J."/>
            <person name="Ramirez L."/>
            <person name="Alfaro M."/>
            <person name="Sun H."/>
            <person name="Tritt A."/>
            <person name="Yoshinaga Y."/>
            <person name="Zwiers L.-H."/>
            <person name="Turgeon B."/>
            <person name="Goodwin S."/>
            <person name="Spatafora J."/>
            <person name="Crous P."/>
            <person name="Grigoriev I."/>
        </authorList>
    </citation>
    <scope>NUCLEOTIDE SEQUENCE</scope>
    <source>
        <strain evidence="2">CBS 122368</strain>
    </source>
</reference>
<keyword evidence="3" id="KW-1185">Reference proteome</keyword>
<name>A0A6A6IUH6_9PLEO</name>
<dbReference type="Proteomes" id="UP000800094">
    <property type="component" value="Unassembled WGS sequence"/>
</dbReference>
<dbReference type="EMBL" id="ML987190">
    <property type="protein sequence ID" value="KAF2254211.1"/>
    <property type="molecule type" value="Genomic_DNA"/>
</dbReference>
<evidence type="ECO:0000256" key="1">
    <source>
        <dbReference type="SAM" id="MobiDB-lite"/>
    </source>
</evidence>
<evidence type="ECO:0000313" key="3">
    <source>
        <dbReference type="Proteomes" id="UP000800094"/>
    </source>
</evidence>
<feature type="region of interest" description="Disordered" evidence="1">
    <location>
        <begin position="88"/>
        <end position="110"/>
    </location>
</feature>
<dbReference type="GeneID" id="54573058"/>
<feature type="compositionally biased region" description="Polar residues" evidence="1">
    <location>
        <begin position="148"/>
        <end position="166"/>
    </location>
</feature>
<dbReference type="AlphaFoldDB" id="A0A6A6IUH6"/>
<dbReference type="RefSeq" id="XP_033689215.1">
    <property type="nucleotide sequence ID" value="XM_033819728.1"/>
</dbReference>
<accession>A0A6A6IUH6</accession>
<feature type="region of interest" description="Disordered" evidence="1">
    <location>
        <begin position="146"/>
        <end position="166"/>
    </location>
</feature>
<evidence type="ECO:0000313" key="2">
    <source>
        <dbReference type="EMBL" id="KAF2254211.1"/>
    </source>
</evidence>
<organism evidence="2 3">
    <name type="scientific">Trematosphaeria pertusa</name>
    <dbReference type="NCBI Taxonomy" id="390896"/>
    <lineage>
        <taxon>Eukaryota</taxon>
        <taxon>Fungi</taxon>
        <taxon>Dikarya</taxon>
        <taxon>Ascomycota</taxon>
        <taxon>Pezizomycotina</taxon>
        <taxon>Dothideomycetes</taxon>
        <taxon>Pleosporomycetidae</taxon>
        <taxon>Pleosporales</taxon>
        <taxon>Massarineae</taxon>
        <taxon>Trematosphaeriaceae</taxon>
        <taxon>Trematosphaeria</taxon>
    </lineage>
</organism>
<dbReference type="OrthoDB" id="3946009at2759"/>